<dbReference type="Gene3D" id="3.30.200.20">
    <property type="entry name" value="Phosphorylase Kinase, domain 1"/>
    <property type="match status" value="1"/>
</dbReference>
<keyword evidence="7" id="KW-0723">Serine/threonine-protein kinase</keyword>
<evidence type="ECO:0000259" key="6">
    <source>
        <dbReference type="PROSITE" id="PS50011"/>
    </source>
</evidence>
<gene>
    <name evidence="7" type="ORF">PYTT_0068</name>
</gene>
<evidence type="ECO:0000256" key="1">
    <source>
        <dbReference type="ARBA" id="ARBA00022679"/>
    </source>
</evidence>
<proteinExistence type="predicted"/>
<dbReference type="PANTHER" id="PTHR43289:SF34">
    <property type="entry name" value="SERINE_THREONINE-PROTEIN KINASE YBDM-RELATED"/>
    <property type="match status" value="1"/>
</dbReference>
<dbReference type="Proteomes" id="UP000176204">
    <property type="component" value="Chromosome I"/>
</dbReference>
<organism evidence="7 8">
    <name type="scientific">Akkermansia glycaniphila</name>
    <dbReference type="NCBI Taxonomy" id="1679444"/>
    <lineage>
        <taxon>Bacteria</taxon>
        <taxon>Pseudomonadati</taxon>
        <taxon>Verrucomicrobiota</taxon>
        <taxon>Verrucomicrobiia</taxon>
        <taxon>Verrucomicrobiales</taxon>
        <taxon>Akkermansiaceae</taxon>
        <taxon>Akkermansia</taxon>
    </lineage>
</organism>
<keyword evidence="2 5" id="KW-0547">Nucleotide-binding</keyword>
<evidence type="ECO:0000313" key="8">
    <source>
        <dbReference type="Proteomes" id="UP000176204"/>
    </source>
</evidence>
<dbReference type="STRING" id="1679444.PYTT_0068"/>
<dbReference type="Gene3D" id="1.10.510.10">
    <property type="entry name" value="Transferase(Phosphotransferase) domain 1"/>
    <property type="match status" value="1"/>
</dbReference>
<dbReference type="AlphaFoldDB" id="A0A1H6K9F0"/>
<dbReference type="CDD" id="cd14014">
    <property type="entry name" value="STKc_PknB_like"/>
    <property type="match status" value="1"/>
</dbReference>
<dbReference type="GO" id="GO:0005524">
    <property type="term" value="F:ATP binding"/>
    <property type="evidence" value="ECO:0007669"/>
    <property type="project" value="UniProtKB-UniRule"/>
</dbReference>
<dbReference type="InterPro" id="IPR017441">
    <property type="entry name" value="Protein_kinase_ATP_BS"/>
</dbReference>
<reference evidence="8" key="1">
    <citation type="submission" date="2016-09" db="EMBL/GenBank/DDBJ databases">
        <authorList>
            <person name="Koehorst J."/>
        </authorList>
    </citation>
    <scope>NUCLEOTIDE SEQUENCE [LARGE SCALE GENOMIC DNA]</scope>
</reference>
<keyword evidence="4 5" id="KW-0067">ATP-binding</keyword>
<dbReference type="Pfam" id="PF00069">
    <property type="entry name" value="Pkinase"/>
    <property type="match status" value="1"/>
</dbReference>
<dbReference type="EMBL" id="LT629973">
    <property type="protein sequence ID" value="SEH69972.1"/>
    <property type="molecule type" value="Genomic_DNA"/>
</dbReference>
<sequence>MSDSHPPSSSGERTTSNTRLEDVLLTCVGKAGGREIQCDIAERALPDGFKLNQYVLEEVLGQGGFGITYLANEPFLERNVVIKENFPASFCHRRSDDMHVHFLDSEKTESYEKAKLNFLREARILATLDHPNIARVYTFFESLNTAYYVSEVVKGISLDHLASLRHQNKIPFSQEEIYSLLIRTLDALDYVHKHKLLHRDLKPDNILINRDGIPILIDFGAAYHQEDDQEISIVETYGYSPTEQTVSNGKLGPWTDIYALGASFYHIMTGSPPPNCSQRSLYDTAEQLHRDDKLLRLYHPHLLGSIDKALKPNPIDRYQTVEEWIRDLAEQ</sequence>
<dbReference type="PROSITE" id="PS00108">
    <property type="entry name" value="PROTEIN_KINASE_ST"/>
    <property type="match status" value="1"/>
</dbReference>
<keyword evidence="1" id="KW-0808">Transferase</keyword>
<dbReference type="SMART" id="SM00220">
    <property type="entry name" value="S_TKc"/>
    <property type="match status" value="1"/>
</dbReference>
<dbReference type="GO" id="GO:0004674">
    <property type="term" value="F:protein serine/threonine kinase activity"/>
    <property type="evidence" value="ECO:0007669"/>
    <property type="project" value="UniProtKB-KW"/>
</dbReference>
<keyword evidence="8" id="KW-1185">Reference proteome</keyword>
<protein>
    <submittedName>
        <fullName evidence="7">Serine/threonine protein kinases active-site signature</fullName>
    </submittedName>
</protein>
<dbReference type="SUPFAM" id="SSF56112">
    <property type="entry name" value="Protein kinase-like (PK-like)"/>
    <property type="match status" value="1"/>
</dbReference>
<dbReference type="InterPro" id="IPR011009">
    <property type="entry name" value="Kinase-like_dom_sf"/>
</dbReference>
<dbReference type="PROSITE" id="PS00107">
    <property type="entry name" value="PROTEIN_KINASE_ATP"/>
    <property type="match status" value="1"/>
</dbReference>
<feature type="binding site" evidence="5">
    <location>
        <position position="83"/>
    </location>
    <ligand>
        <name>ATP</name>
        <dbReference type="ChEBI" id="CHEBI:30616"/>
    </ligand>
</feature>
<keyword evidence="3 7" id="KW-0418">Kinase</keyword>
<dbReference type="RefSeq" id="WP_067772069.1">
    <property type="nucleotide sequence ID" value="NZ_JACVVN010000002.1"/>
</dbReference>
<feature type="domain" description="Protein kinase" evidence="6">
    <location>
        <begin position="54"/>
        <end position="331"/>
    </location>
</feature>
<evidence type="ECO:0000256" key="4">
    <source>
        <dbReference type="ARBA" id="ARBA00022840"/>
    </source>
</evidence>
<evidence type="ECO:0000256" key="5">
    <source>
        <dbReference type="PROSITE-ProRule" id="PRU10141"/>
    </source>
</evidence>
<dbReference type="OrthoDB" id="6111975at2"/>
<evidence type="ECO:0000256" key="2">
    <source>
        <dbReference type="ARBA" id="ARBA00022741"/>
    </source>
</evidence>
<dbReference type="PROSITE" id="PS50011">
    <property type="entry name" value="PROTEIN_KINASE_DOM"/>
    <property type="match status" value="1"/>
</dbReference>
<name>A0A1H6K9F0_9BACT</name>
<dbReference type="InterPro" id="IPR000719">
    <property type="entry name" value="Prot_kinase_dom"/>
</dbReference>
<dbReference type="InterPro" id="IPR008271">
    <property type="entry name" value="Ser/Thr_kinase_AS"/>
</dbReference>
<dbReference type="PANTHER" id="PTHR43289">
    <property type="entry name" value="MITOGEN-ACTIVATED PROTEIN KINASE KINASE KINASE 20-RELATED"/>
    <property type="match status" value="1"/>
</dbReference>
<evidence type="ECO:0000313" key="7">
    <source>
        <dbReference type="EMBL" id="SEH69972.1"/>
    </source>
</evidence>
<accession>A0A1H6K9F0</accession>
<dbReference type="KEGG" id="agl:PYTT_0068"/>
<evidence type="ECO:0000256" key="3">
    <source>
        <dbReference type="ARBA" id="ARBA00022777"/>
    </source>
</evidence>